<organism evidence="2 3">
    <name type="scientific">Polarella glacialis</name>
    <name type="common">Dinoflagellate</name>
    <dbReference type="NCBI Taxonomy" id="89957"/>
    <lineage>
        <taxon>Eukaryota</taxon>
        <taxon>Sar</taxon>
        <taxon>Alveolata</taxon>
        <taxon>Dinophyceae</taxon>
        <taxon>Suessiales</taxon>
        <taxon>Suessiaceae</taxon>
        <taxon>Polarella</taxon>
    </lineage>
</organism>
<accession>A0A813HDT5</accession>
<reference evidence="2" key="1">
    <citation type="submission" date="2021-02" db="EMBL/GenBank/DDBJ databases">
        <authorList>
            <person name="Dougan E. K."/>
            <person name="Rhodes N."/>
            <person name="Thang M."/>
            <person name="Chan C."/>
        </authorList>
    </citation>
    <scope>NUCLEOTIDE SEQUENCE</scope>
</reference>
<evidence type="ECO:0000313" key="2">
    <source>
        <dbReference type="EMBL" id="CAE8635694.1"/>
    </source>
</evidence>
<name>A0A813HDT5_POLGL</name>
<evidence type="ECO:0000256" key="1">
    <source>
        <dbReference type="SAM" id="MobiDB-lite"/>
    </source>
</evidence>
<feature type="compositionally biased region" description="Low complexity" evidence="1">
    <location>
        <begin position="68"/>
        <end position="82"/>
    </location>
</feature>
<feature type="region of interest" description="Disordered" evidence="1">
    <location>
        <begin position="41"/>
        <end position="199"/>
    </location>
</feature>
<sequence length="199" mass="20649">MWHGSSSPSPQVLQALAEANSGAEGSLRKMTAGSTALVEEAASPSLHRVRAAAERTVSGEPSSRHYRLPSPLRALRRSNSLSTAANVASPSLIAASALRPEASPDQSPRLRSRQGRSLPSLPLALSRRLPASKGGGSSGSSQGAAAVALKAQVEPSDALEPPERWRPSSRGEPKLVEAEEGAAAEAPSRARGSWLGRAR</sequence>
<gene>
    <name evidence="2" type="ORF">PGLA2088_LOCUS1502</name>
</gene>
<comment type="caution">
    <text evidence="2">The sequence shown here is derived from an EMBL/GenBank/DDBJ whole genome shotgun (WGS) entry which is preliminary data.</text>
</comment>
<dbReference type="EMBL" id="CAJNNW010001178">
    <property type="protein sequence ID" value="CAE8635694.1"/>
    <property type="molecule type" value="Genomic_DNA"/>
</dbReference>
<feature type="compositionally biased region" description="Low complexity" evidence="1">
    <location>
        <begin position="139"/>
        <end position="148"/>
    </location>
</feature>
<evidence type="ECO:0000313" key="3">
    <source>
        <dbReference type="Proteomes" id="UP000626109"/>
    </source>
</evidence>
<dbReference type="Proteomes" id="UP000626109">
    <property type="component" value="Unassembled WGS sequence"/>
</dbReference>
<feature type="compositionally biased region" description="Low complexity" evidence="1">
    <location>
        <begin position="116"/>
        <end position="132"/>
    </location>
</feature>
<feature type="compositionally biased region" description="Basic and acidic residues" evidence="1">
    <location>
        <begin position="161"/>
        <end position="177"/>
    </location>
</feature>
<proteinExistence type="predicted"/>
<protein>
    <submittedName>
        <fullName evidence="2">Uncharacterized protein</fullName>
    </submittedName>
</protein>
<dbReference type="AlphaFoldDB" id="A0A813HDT5"/>
<feature type="non-terminal residue" evidence="2">
    <location>
        <position position="1"/>
    </location>
</feature>